<evidence type="ECO:0000256" key="5">
    <source>
        <dbReference type="SAM" id="MobiDB-lite"/>
    </source>
</evidence>
<dbReference type="GO" id="GO:0016020">
    <property type="term" value="C:membrane"/>
    <property type="evidence" value="ECO:0007669"/>
    <property type="project" value="UniProtKB-SubCell"/>
</dbReference>
<evidence type="ECO:0000256" key="6">
    <source>
        <dbReference type="SAM" id="Phobius"/>
    </source>
</evidence>
<comment type="subcellular location">
    <subcellularLocation>
        <location evidence="1">Membrane</location>
        <topology evidence="1">Multi-pass membrane protein</topology>
    </subcellularLocation>
</comment>
<feature type="transmembrane region" description="Helical" evidence="6">
    <location>
        <begin position="268"/>
        <end position="292"/>
    </location>
</feature>
<accession>A0A9J6E267</accession>
<evidence type="ECO:0000313" key="8">
    <source>
        <dbReference type="Proteomes" id="UP000821866"/>
    </source>
</evidence>
<evidence type="ECO:0000313" key="7">
    <source>
        <dbReference type="EMBL" id="KAH8028221.1"/>
    </source>
</evidence>
<keyword evidence="3 6" id="KW-1133">Transmembrane helix</keyword>
<dbReference type="InterPro" id="IPR036259">
    <property type="entry name" value="MFS_trans_sf"/>
</dbReference>
<dbReference type="SUPFAM" id="SSF103473">
    <property type="entry name" value="MFS general substrate transporter"/>
    <property type="match status" value="1"/>
</dbReference>
<feature type="transmembrane region" description="Helical" evidence="6">
    <location>
        <begin position="304"/>
        <end position="324"/>
    </location>
</feature>
<dbReference type="Proteomes" id="UP000821866">
    <property type="component" value="Chromosome 4"/>
</dbReference>
<keyword evidence="4 6" id="KW-0472">Membrane</keyword>
<organism evidence="7 8">
    <name type="scientific">Rhipicephalus microplus</name>
    <name type="common">Cattle tick</name>
    <name type="synonym">Boophilus microplus</name>
    <dbReference type="NCBI Taxonomy" id="6941"/>
    <lineage>
        <taxon>Eukaryota</taxon>
        <taxon>Metazoa</taxon>
        <taxon>Ecdysozoa</taxon>
        <taxon>Arthropoda</taxon>
        <taxon>Chelicerata</taxon>
        <taxon>Arachnida</taxon>
        <taxon>Acari</taxon>
        <taxon>Parasitiformes</taxon>
        <taxon>Ixodida</taxon>
        <taxon>Ixodoidea</taxon>
        <taxon>Ixodidae</taxon>
        <taxon>Rhipicephalinae</taxon>
        <taxon>Rhipicephalus</taxon>
        <taxon>Boophilus</taxon>
    </lineage>
</organism>
<evidence type="ECO:0000256" key="1">
    <source>
        <dbReference type="ARBA" id="ARBA00004141"/>
    </source>
</evidence>
<keyword evidence="8" id="KW-1185">Reference proteome</keyword>
<feature type="compositionally biased region" description="Basic and acidic residues" evidence="5">
    <location>
        <begin position="57"/>
        <end position="75"/>
    </location>
</feature>
<comment type="caution">
    <text evidence="7">The sequence shown here is derived from an EMBL/GenBank/DDBJ whole genome shotgun (WGS) entry which is preliminary data.</text>
</comment>
<dbReference type="EMBL" id="JABSTU010000006">
    <property type="protein sequence ID" value="KAH8028221.1"/>
    <property type="molecule type" value="Genomic_DNA"/>
</dbReference>
<reference evidence="7" key="1">
    <citation type="journal article" date="2020" name="Cell">
        <title>Large-Scale Comparative Analyses of Tick Genomes Elucidate Their Genetic Diversity and Vector Capacities.</title>
        <authorList>
            <consortium name="Tick Genome and Microbiome Consortium (TIGMIC)"/>
            <person name="Jia N."/>
            <person name="Wang J."/>
            <person name="Shi W."/>
            <person name="Du L."/>
            <person name="Sun Y."/>
            <person name="Zhan W."/>
            <person name="Jiang J.F."/>
            <person name="Wang Q."/>
            <person name="Zhang B."/>
            <person name="Ji P."/>
            <person name="Bell-Sakyi L."/>
            <person name="Cui X.M."/>
            <person name="Yuan T.T."/>
            <person name="Jiang B.G."/>
            <person name="Yang W.F."/>
            <person name="Lam T.T."/>
            <person name="Chang Q.C."/>
            <person name="Ding S.J."/>
            <person name="Wang X.J."/>
            <person name="Zhu J.G."/>
            <person name="Ruan X.D."/>
            <person name="Zhao L."/>
            <person name="Wei J.T."/>
            <person name="Ye R.Z."/>
            <person name="Que T.C."/>
            <person name="Du C.H."/>
            <person name="Zhou Y.H."/>
            <person name="Cheng J.X."/>
            <person name="Dai P.F."/>
            <person name="Guo W.B."/>
            <person name="Han X.H."/>
            <person name="Huang E.J."/>
            <person name="Li L.F."/>
            <person name="Wei W."/>
            <person name="Gao Y.C."/>
            <person name="Liu J.Z."/>
            <person name="Shao H.Z."/>
            <person name="Wang X."/>
            <person name="Wang C.C."/>
            <person name="Yang T.C."/>
            <person name="Huo Q.B."/>
            <person name="Li W."/>
            <person name="Chen H.Y."/>
            <person name="Chen S.E."/>
            <person name="Zhou L.G."/>
            <person name="Ni X.B."/>
            <person name="Tian J.H."/>
            <person name="Sheng Y."/>
            <person name="Liu T."/>
            <person name="Pan Y.S."/>
            <person name="Xia L.Y."/>
            <person name="Li J."/>
            <person name="Zhao F."/>
            <person name="Cao W.C."/>
        </authorList>
    </citation>
    <scope>NUCLEOTIDE SEQUENCE</scope>
    <source>
        <strain evidence="7">Rmic-2018</strain>
    </source>
</reference>
<sequence>MASQRSNPRAGACSSHHRPSSHSGSFRRRLDDQAASSGPPGLGPASRNTSCEVIISKAEREDGPFYEIPPRDHLSPMEVSDNGDRSNLSKHSALSEDMEHMLGDGRCELEALFSVTCARFVMLCHNHLHNVAAPHVDHRCRPPAEYSHPTLAQWRSLSELENDPGQHRCCVRFVPPLSVLTANRYTLPRDSVVYDASSYSRTVIGDWNLASERGWLQPASFAVHMWGAALESLVTGHVTDKMGRLQVTLITTFSLLGCRMGACFTDTFLTFAALRFGVAAFVCGLQLTSYLVLFEVTARTRRTLYCVAATGLCLTLSPVFVYALTELSHSWVATQAIVKLPTTLLGLVVAYAAMKSARWLLATVDVSWADDATYLTARLRRYSCLHDALVDWRLHTSQARRKPSRSHFLMRARFGGGSAYVFWRKSAAVMLKVPISVATYLSIWRLGRRSTPWLLLCLPSLVVGMAAVMRVVRGYHDHAAIFLYDLTGVLVNQFIMLLFPYSVEVFPTDTRAAAVSGADFCGRLGAPSKPVLRRLFRFAGLGGGTVAAVSRLSLMAALAGFGALCLPDTVSLGMLKEDPCAAKRSMHPPPALAEARKVGAG</sequence>
<feature type="transmembrane region" description="Helical" evidence="6">
    <location>
        <begin position="479"/>
        <end position="501"/>
    </location>
</feature>
<dbReference type="AlphaFoldDB" id="A0A9J6E267"/>
<dbReference type="OrthoDB" id="6498984at2759"/>
<dbReference type="Gene3D" id="1.20.1250.20">
    <property type="entry name" value="MFS general substrate transporter like domains"/>
    <property type="match status" value="1"/>
</dbReference>
<dbReference type="PANTHER" id="PTHR24064">
    <property type="entry name" value="SOLUTE CARRIER FAMILY 22 MEMBER"/>
    <property type="match status" value="1"/>
</dbReference>
<reference evidence="7" key="2">
    <citation type="submission" date="2021-09" db="EMBL/GenBank/DDBJ databases">
        <authorList>
            <person name="Jia N."/>
            <person name="Wang J."/>
            <person name="Shi W."/>
            <person name="Du L."/>
            <person name="Sun Y."/>
            <person name="Zhan W."/>
            <person name="Jiang J."/>
            <person name="Wang Q."/>
            <person name="Zhang B."/>
            <person name="Ji P."/>
            <person name="Sakyi L.B."/>
            <person name="Cui X."/>
            <person name="Yuan T."/>
            <person name="Jiang B."/>
            <person name="Yang W."/>
            <person name="Lam T.T.-Y."/>
            <person name="Chang Q."/>
            <person name="Ding S."/>
            <person name="Wang X."/>
            <person name="Zhu J."/>
            <person name="Ruan X."/>
            <person name="Zhao L."/>
            <person name="Wei J."/>
            <person name="Que T."/>
            <person name="Du C."/>
            <person name="Cheng J."/>
            <person name="Dai P."/>
            <person name="Han X."/>
            <person name="Huang E."/>
            <person name="Gao Y."/>
            <person name="Liu J."/>
            <person name="Shao H."/>
            <person name="Ye R."/>
            <person name="Li L."/>
            <person name="Wei W."/>
            <person name="Wang X."/>
            <person name="Wang C."/>
            <person name="Huo Q."/>
            <person name="Li W."/>
            <person name="Guo W."/>
            <person name="Chen H."/>
            <person name="Chen S."/>
            <person name="Zhou L."/>
            <person name="Zhou L."/>
            <person name="Ni X."/>
            <person name="Tian J."/>
            <person name="Zhou Y."/>
            <person name="Sheng Y."/>
            <person name="Liu T."/>
            <person name="Pan Y."/>
            <person name="Xia L."/>
            <person name="Li J."/>
            <person name="Zhao F."/>
            <person name="Cao W."/>
        </authorList>
    </citation>
    <scope>NUCLEOTIDE SEQUENCE</scope>
    <source>
        <strain evidence="7">Rmic-2018</strain>
        <tissue evidence="7">Larvae</tissue>
    </source>
</reference>
<feature type="region of interest" description="Disordered" evidence="5">
    <location>
        <begin position="1"/>
        <end position="89"/>
    </location>
</feature>
<evidence type="ECO:0000256" key="2">
    <source>
        <dbReference type="ARBA" id="ARBA00022692"/>
    </source>
</evidence>
<evidence type="ECO:0000256" key="3">
    <source>
        <dbReference type="ARBA" id="ARBA00022989"/>
    </source>
</evidence>
<dbReference type="OMA" id="FHRPAND"/>
<gene>
    <name evidence="7" type="ORF">HPB51_014176</name>
</gene>
<feature type="transmembrane region" description="Helical" evidence="6">
    <location>
        <begin position="336"/>
        <end position="354"/>
    </location>
</feature>
<proteinExistence type="predicted"/>
<dbReference type="VEuPathDB" id="VectorBase:LOC119168208"/>
<name>A0A9J6E267_RHIMP</name>
<protein>
    <submittedName>
        <fullName evidence="7">Uncharacterized protein</fullName>
    </submittedName>
</protein>
<keyword evidence="2 6" id="KW-0812">Transmembrane</keyword>
<evidence type="ECO:0000256" key="4">
    <source>
        <dbReference type="ARBA" id="ARBA00023136"/>
    </source>
</evidence>
<feature type="transmembrane region" description="Helical" evidence="6">
    <location>
        <begin position="453"/>
        <end position="472"/>
    </location>
</feature>